<evidence type="ECO:0000256" key="8">
    <source>
        <dbReference type="ARBA" id="ARBA00023049"/>
    </source>
</evidence>
<gene>
    <name evidence="9" type="ORF">SAMN02745136_01225</name>
</gene>
<evidence type="ECO:0000313" key="9">
    <source>
        <dbReference type="EMBL" id="SHJ88262.1"/>
    </source>
</evidence>
<evidence type="ECO:0000256" key="6">
    <source>
        <dbReference type="ARBA" id="ARBA00022833"/>
    </source>
</evidence>
<dbReference type="OrthoDB" id="9761532at2"/>
<comment type="cofactor">
    <cofactor evidence="1">
        <name>Zn(2+)</name>
        <dbReference type="ChEBI" id="CHEBI:29105"/>
    </cofactor>
</comment>
<keyword evidence="6" id="KW-0862">Zinc</keyword>
<dbReference type="Pfam" id="PF01546">
    <property type="entry name" value="Peptidase_M20"/>
    <property type="match status" value="1"/>
</dbReference>
<dbReference type="SUPFAM" id="SSF53187">
    <property type="entry name" value="Zn-dependent exopeptidases"/>
    <property type="match status" value="1"/>
</dbReference>
<dbReference type="InterPro" id="IPR010964">
    <property type="entry name" value="M20A_pepV-rel"/>
</dbReference>
<dbReference type="Proteomes" id="UP000184386">
    <property type="component" value="Unassembled WGS sequence"/>
</dbReference>
<keyword evidence="8" id="KW-0482">Metalloprotease</keyword>
<evidence type="ECO:0000256" key="7">
    <source>
        <dbReference type="ARBA" id="ARBA00022997"/>
    </source>
</evidence>
<keyword evidence="10" id="KW-1185">Reference proteome</keyword>
<dbReference type="STRING" id="1121322.SAMN02745136_01225"/>
<dbReference type="SUPFAM" id="SSF55031">
    <property type="entry name" value="Bacterial exopeptidase dimerisation domain"/>
    <property type="match status" value="1"/>
</dbReference>
<evidence type="ECO:0000256" key="1">
    <source>
        <dbReference type="ARBA" id="ARBA00001947"/>
    </source>
</evidence>
<dbReference type="GO" id="GO:0008270">
    <property type="term" value="F:zinc ion binding"/>
    <property type="evidence" value="ECO:0007669"/>
    <property type="project" value="InterPro"/>
</dbReference>
<evidence type="ECO:0000256" key="3">
    <source>
        <dbReference type="ARBA" id="ARBA00022670"/>
    </source>
</evidence>
<dbReference type="GO" id="GO:0006508">
    <property type="term" value="P:proteolysis"/>
    <property type="evidence" value="ECO:0007669"/>
    <property type="project" value="UniProtKB-KW"/>
</dbReference>
<accession>A0A1M6MXX6</accession>
<dbReference type="RefSeq" id="WP_073273867.1">
    <property type="nucleotide sequence ID" value="NZ_FRAC01000007.1"/>
</dbReference>
<dbReference type="NCBIfam" id="TIGR01887">
    <property type="entry name" value="dipeptidaselike"/>
    <property type="match status" value="1"/>
</dbReference>
<keyword evidence="7" id="KW-0224">Dipeptidase</keyword>
<dbReference type="Gene3D" id="3.30.70.360">
    <property type="match status" value="2"/>
</dbReference>
<dbReference type="GO" id="GO:0008777">
    <property type="term" value="F:acetylornithine deacetylase activity"/>
    <property type="evidence" value="ECO:0007669"/>
    <property type="project" value="TreeGrafter"/>
</dbReference>
<keyword evidence="3" id="KW-0645">Protease</keyword>
<evidence type="ECO:0000256" key="2">
    <source>
        <dbReference type="ARBA" id="ARBA00006247"/>
    </source>
</evidence>
<dbReference type="PANTHER" id="PTHR43808:SF31">
    <property type="entry name" value="N-ACETYL-L-CITRULLINE DEACETYLASE"/>
    <property type="match status" value="1"/>
</dbReference>
<dbReference type="InterPro" id="IPR050072">
    <property type="entry name" value="Peptidase_M20A"/>
</dbReference>
<dbReference type="EMBL" id="FRAC01000007">
    <property type="protein sequence ID" value="SHJ88262.1"/>
    <property type="molecule type" value="Genomic_DNA"/>
</dbReference>
<keyword evidence="4" id="KW-0479">Metal-binding</keyword>
<dbReference type="GO" id="GO:0006526">
    <property type="term" value="P:L-arginine biosynthetic process"/>
    <property type="evidence" value="ECO:0007669"/>
    <property type="project" value="TreeGrafter"/>
</dbReference>
<dbReference type="GO" id="GO:0016805">
    <property type="term" value="F:dipeptidase activity"/>
    <property type="evidence" value="ECO:0007669"/>
    <property type="project" value="UniProtKB-KW"/>
</dbReference>
<evidence type="ECO:0000256" key="5">
    <source>
        <dbReference type="ARBA" id="ARBA00022801"/>
    </source>
</evidence>
<dbReference type="PANTHER" id="PTHR43808">
    <property type="entry name" value="ACETYLORNITHINE DEACETYLASE"/>
    <property type="match status" value="1"/>
</dbReference>
<evidence type="ECO:0000313" key="10">
    <source>
        <dbReference type="Proteomes" id="UP000184386"/>
    </source>
</evidence>
<comment type="similarity">
    <text evidence="2">Belongs to the peptidase M20A family.</text>
</comment>
<dbReference type="GO" id="GO:0008237">
    <property type="term" value="F:metallopeptidase activity"/>
    <property type="evidence" value="ECO:0007669"/>
    <property type="project" value="UniProtKB-KW"/>
</dbReference>
<name>A0A1M6MXX6_9FIRM</name>
<keyword evidence="5" id="KW-0378">Hydrolase</keyword>
<protein>
    <submittedName>
        <fullName evidence="9">Succinyl-diaminopimelate desuccinylase</fullName>
    </submittedName>
</protein>
<sequence>MQDTNQIREWVYSKRKNIIRDIGRIVNICSVSDIEELQEMQSPFGEGCRFVLDEMLAIGKDLGFQTENYNYYCGRIYYEKRKSIENSITIWGHLDVVPAGDDWEYEPYEMTVEGDYLIGRGVQDNKGPTIGALYALLYLKEAGIPMNTPVSLMVGCSEETGMQDIDYYIKNYKQPAFSIVADCGFPVCYGENGIINIELQTRLGNKDILAFHAGSTSNSIPETATIILKKSCITAQKKEHLKASKLLLIEEERNQIKLTAKGKSAHVCMVHDSKNAIGILVKELLRLDLLPEEEKALKGVELLSKDAYGIAANLWDRNYSLGQLTGGATMIRYENSVLTVSVDYRYPILTNGIISDGKELLDSLKVLSREAGFTCIVRKHLPPSYIPANKPLIQELTKVYQEVSGLANPPYTMGGTTYTRKLKNAIGYGMALPDKQILRRKQGHGDFHQPDESLHIGELMEGIVIYIKALLKLNDLEISDLLLN</sequence>
<dbReference type="InterPro" id="IPR002933">
    <property type="entry name" value="Peptidase_M20"/>
</dbReference>
<dbReference type="AlphaFoldDB" id="A0A1M6MXX6"/>
<proteinExistence type="inferred from homology"/>
<dbReference type="Gene3D" id="3.40.630.10">
    <property type="entry name" value="Zn peptidases"/>
    <property type="match status" value="1"/>
</dbReference>
<organism evidence="9 10">
    <name type="scientific">Anaerocolumna jejuensis DSM 15929</name>
    <dbReference type="NCBI Taxonomy" id="1121322"/>
    <lineage>
        <taxon>Bacteria</taxon>
        <taxon>Bacillati</taxon>
        <taxon>Bacillota</taxon>
        <taxon>Clostridia</taxon>
        <taxon>Lachnospirales</taxon>
        <taxon>Lachnospiraceae</taxon>
        <taxon>Anaerocolumna</taxon>
    </lineage>
</organism>
<evidence type="ECO:0000256" key="4">
    <source>
        <dbReference type="ARBA" id="ARBA00022723"/>
    </source>
</evidence>
<reference evidence="9 10" key="1">
    <citation type="submission" date="2016-11" db="EMBL/GenBank/DDBJ databases">
        <authorList>
            <person name="Jaros S."/>
            <person name="Januszkiewicz K."/>
            <person name="Wedrychowicz H."/>
        </authorList>
    </citation>
    <scope>NUCLEOTIDE SEQUENCE [LARGE SCALE GENOMIC DNA]</scope>
    <source>
        <strain evidence="9 10">DSM 15929</strain>
    </source>
</reference>
<dbReference type="InterPro" id="IPR036264">
    <property type="entry name" value="Bact_exopeptidase_dim_dom"/>
</dbReference>